<evidence type="ECO:0000313" key="1">
    <source>
        <dbReference type="Proteomes" id="UP000887566"/>
    </source>
</evidence>
<organism evidence="1 2">
    <name type="scientific">Plectus sambesii</name>
    <dbReference type="NCBI Taxonomy" id="2011161"/>
    <lineage>
        <taxon>Eukaryota</taxon>
        <taxon>Metazoa</taxon>
        <taxon>Ecdysozoa</taxon>
        <taxon>Nematoda</taxon>
        <taxon>Chromadorea</taxon>
        <taxon>Plectida</taxon>
        <taxon>Plectina</taxon>
        <taxon>Plectoidea</taxon>
        <taxon>Plectidae</taxon>
        <taxon>Plectus</taxon>
    </lineage>
</organism>
<proteinExistence type="predicted"/>
<protein>
    <submittedName>
        <fullName evidence="2">Uncharacterized protein</fullName>
    </submittedName>
</protein>
<keyword evidence="1" id="KW-1185">Reference proteome</keyword>
<name>A0A914WVB5_9BILA</name>
<evidence type="ECO:0000313" key="2">
    <source>
        <dbReference type="WBParaSite" id="PSAMB.scaffold552size47466.g7126.t1"/>
    </source>
</evidence>
<sequence length="215" mass="23298">MRAVCATAGASLSRNSVGDKETKNHIPGPAFEWTALGEAAEALWSDDEPLVTLRRRLFAVRSAFSPVRDHLAQILFSAPFCCVSFSLSLPPSSLFRASCLAHIADRLSQRSCRLSALLCAFVPNERAHLAPAAHSKWCDCAATVWGLDRANLSATWSGSFRADARFDLPNASVSTPMRVAYCSEDGSFVCSQAIQLNDTRLVVAFFTTVEVPKTA</sequence>
<reference evidence="2" key="1">
    <citation type="submission" date="2022-11" db="UniProtKB">
        <authorList>
            <consortium name="WormBaseParasite"/>
        </authorList>
    </citation>
    <scope>IDENTIFICATION</scope>
</reference>
<dbReference type="Proteomes" id="UP000887566">
    <property type="component" value="Unplaced"/>
</dbReference>
<dbReference type="AlphaFoldDB" id="A0A914WVB5"/>
<dbReference type="WBParaSite" id="PSAMB.scaffold552size47466.g7126.t1">
    <property type="protein sequence ID" value="PSAMB.scaffold552size47466.g7126.t1"/>
    <property type="gene ID" value="PSAMB.scaffold552size47466.g7126"/>
</dbReference>
<accession>A0A914WVB5</accession>